<gene>
    <name evidence="2" type="ORF">C7477_1516</name>
</gene>
<keyword evidence="3" id="KW-1185">Reference proteome</keyword>
<evidence type="ECO:0000259" key="1">
    <source>
        <dbReference type="Pfam" id="PF05713"/>
    </source>
</evidence>
<evidence type="ECO:0000313" key="2">
    <source>
        <dbReference type="EMBL" id="PYE84199.1"/>
    </source>
</evidence>
<comment type="caution">
    <text evidence="2">The sequence shown here is derived from an EMBL/GenBank/DDBJ whole genome shotgun (WGS) entry which is preliminary data.</text>
</comment>
<sequence>MSLSALVRHAVEGTRPMKRNRVEVDPALVRQLAQIGNNLNQLARWANRDKRAVEALAVIARLVEIEREIVALRHSIEKVPDAD</sequence>
<organism evidence="2 3">
    <name type="scientific">Phyllobacterium leguminum</name>
    <dbReference type="NCBI Taxonomy" id="314237"/>
    <lineage>
        <taxon>Bacteria</taxon>
        <taxon>Pseudomonadati</taxon>
        <taxon>Pseudomonadota</taxon>
        <taxon>Alphaproteobacteria</taxon>
        <taxon>Hyphomicrobiales</taxon>
        <taxon>Phyllobacteriaceae</taxon>
        <taxon>Phyllobacterium</taxon>
    </lineage>
</organism>
<dbReference type="InterPro" id="IPR008687">
    <property type="entry name" value="MobC"/>
</dbReference>
<dbReference type="Pfam" id="PF05713">
    <property type="entry name" value="MobC"/>
    <property type="match status" value="1"/>
</dbReference>
<dbReference type="EMBL" id="QJTF01000051">
    <property type="protein sequence ID" value="PYE84199.1"/>
    <property type="molecule type" value="Genomic_DNA"/>
</dbReference>
<proteinExistence type="predicted"/>
<protein>
    <submittedName>
        <fullName evidence="2">Mobilization protein MobC</fullName>
    </submittedName>
</protein>
<dbReference type="AlphaFoldDB" id="A0A318SV30"/>
<accession>A0A318SV30</accession>
<evidence type="ECO:0000313" key="3">
    <source>
        <dbReference type="Proteomes" id="UP000247454"/>
    </source>
</evidence>
<reference evidence="2 3" key="1">
    <citation type="submission" date="2018-06" db="EMBL/GenBank/DDBJ databases">
        <title>Genomic Encyclopedia of Type Strains, Phase III (KMG-III): the genomes of soil and plant-associated and newly described type strains.</title>
        <authorList>
            <person name="Whitman W."/>
        </authorList>
    </citation>
    <scope>NUCLEOTIDE SEQUENCE [LARGE SCALE GENOMIC DNA]</scope>
    <source>
        <strain evidence="2 3">ORS 1419</strain>
    </source>
</reference>
<dbReference type="Proteomes" id="UP000247454">
    <property type="component" value="Unassembled WGS sequence"/>
</dbReference>
<name>A0A318SV30_9HYPH</name>
<feature type="domain" description="Bacterial mobilisation" evidence="1">
    <location>
        <begin position="29"/>
        <end position="78"/>
    </location>
</feature>